<accession>A0A501XKA4</accession>
<name>A0A501XKA4_9SPHN</name>
<feature type="binding site" evidence="4">
    <location>
        <position position="55"/>
    </location>
    <ligand>
        <name>substrate</name>
    </ligand>
</feature>
<evidence type="ECO:0000256" key="4">
    <source>
        <dbReference type="PIRSR" id="PIRSR001220-2"/>
    </source>
</evidence>
<evidence type="ECO:0000313" key="8">
    <source>
        <dbReference type="Proteomes" id="UP000319897"/>
    </source>
</evidence>
<dbReference type="InterPro" id="IPR027474">
    <property type="entry name" value="L-asparaginase_N"/>
</dbReference>
<reference evidence="7 8" key="1">
    <citation type="submission" date="2019-06" db="EMBL/GenBank/DDBJ databases">
        <authorList>
            <person name="Lee I."/>
            <person name="Jang G.I."/>
            <person name="Hwang C.Y."/>
        </authorList>
    </citation>
    <scope>NUCLEOTIDE SEQUENCE [LARGE SCALE GENOMIC DNA]</scope>
    <source>
        <strain evidence="7 8">PAMC 28131</strain>
    </source>
</reference>
<dbReference type="GO" id="GO:0006528">
    <property type="term" value="P:asparagine metabolic process"/>
    <property type="evidence" value="ECO:0007669"/>
    <property type="project" value="InterPro"/>
</dbReference>
<dbReference type="InterPro" id="IPR040919">
    <property type="entry name" value="Asparaginase_C"/>
</dbReference>
<dbReference type="SMART" id="SM00870">
    <property type="entry name" value="Asparaginase"/>
    <property type="match status" value="1"/>
</dbReference>
<evidence type="ECO:0000256" key="2">
    <source>
        <dbReference type="ARBA" id="ARBA00022801"/>
    </source>
</evidence>
<proteinExistence type="inferred from homology"/>
<dbReference type="AlphaFoldDB" id="A0A501XKA4"/>
<dbReference type="PIRSF" id="PIRSF500176">
    <property type="entry name" value="L_ASNase"/>
    <property type="match status" value="1"/>
</dbReference>
<dbReference type="RefSeq" id="WP_140928044.1">
    <property type="nucleotide sequence ID" value="NZ_VFSU01000024.1"/>
</dbReference>
<evidence type="ECO:0000256" key="3">
    <source>
        <dbReference type="PIRSR" id="PIRSR001220-1"/>
    </source>
</evidence>
<dbReference type="Pfam" id="PF17763">
    <property type="entry name" value="Asparaginase_C"/>
    <property type="match status" value="1"/>
</dbReference>
<organism evidence="7 8">
    <name type="scientific">Sandaracinobacter neustonicus</name>
    <dbReference type="NCBI Taxonomy" id="1715348"/>
    <lineage>
        <taxon>Bacteria</taxon>
        <taxon>Pseudomonadati</taxon>
        <taxon>Pseudomonadota</taxon>
        <taxon>Alphaproteobacteria</taxon>
        <taxon>Sphingomonadales</taxon>
        <taxon>Sphingosinicellaceae</taxon>
        <taxon>Sandaracinobacter</taxon>
    </lineage>
</organism>
<dbReference type="PRINTS" id="PR00139">
    <property type="entry name" value="ASNGLNASE"/>
</dbReference>
<dbReference type="InterPro" id="IPR037152">
    <property type="entry name" value="L-asparaginase_N_sf"/>
</dbReference>
<evidence type="ECO:0000259" key="6">
    <source>
        <dbReference type="Pfam" id="PF17763"/>
    </source>
</evidence>
<gene>
    <name evidence="7" type="ORF">FJQ54_08760</name>
</gene>
<feature type="domain" description="Asparaginase/glutaminase C-terminal" evidence="6">
    <location>
        <begin position="207"/>
        <end position="312"/>
    </location>
</feature>
<protein>
    <submittedName>
        <fullName evidence="7">Asparaginase</fullName>
    </submittedName>
</protein>
<feature type="binding site" evidence="4">
    <location>
        <begin position="87"/>
        <end position="88"/>
    </location>
    <ligand>
        <name>substrate</name>
    </ligand>
</feature>
<feature type="active site" description="O-isoaspartyl threonine intermediate" evidence="3">
    <location>
        <position position="13"/>
    </location>
</feature>
<evidence type="ECO:0000313" key="7">
    <source>
        <dbReference type="EMBL" id="TPE60986.1"/>
    </source>
</evidence>
<feature type="domain" description="L-asparaginase N-terminal" evidence="5">
    <location>
        <begin position="4"/>
        <end position="185"/>
    </location>
</feature>
<comment type="similarity">
    <text evidence="1">Belongs to the asparaginase 1 family.</text>
</comment>
<dbReference type="EMBL" id="VFSU01000024">
    <property type="protein sequence ID" value="TPE60986.1"/>
    <property type="molecule type" value="Genomic_DNA"/>
</dbReference>
<evidence type="ECO:0000259" key="5">
    <source>
        <dbReference type="Pfam" id="PF00710"/>
    </source>
</evidence>
<dbReference type="PANTHER" id="PTHR11707:SF28">
    <property type="entry name" value="60 KDA LYSOPHOSPHOLIPASE"/>
    <property type="match status" value="1"/>
</dbReference>
<dbReference type="PROSITE" id="PS51732">
    <property type="entry name" value="ASN_GLN_ASE_3"/>
    <property type="match status" value="1"/>
</dbReference>
<dbReference type="Pfam" id="PF00710">
    <property type="entry name" value="Asparaginase"/>
    <property type="match status" value="1"/>
</dbReference>
<dbReference type="OrthoDB" id="9788068at2"/>
<dbReference type="InterPro" id="IPR027473">
    <property type="entry name" value="L-asparaginase_C"/>
</dbReference>
<dbReference type="InterPro" id="IPR036152">
    <property type="entry name" value="Asp/glu_Ase-like_sf"/>
</dbReference>
<dbReference type="GO" id="GO:0004067">
    <property type="term" value="F:asparaginase activity"/>
    <property type="evidence" value="ECO:0007669"/>
    <property type="project" value="UniProtKB-UniRule"/>
</dbReference>
<sequence>MARRVRVIALGGTIAMEASSGALLPGLGAGDLAALVGTRDAGLEIDWCDRARIASANIGFADLAGLAAEIDDLHAQGYHGVVVSQGTDTLEETAFALELLVQAPIDIALTGAMRGAGQPGADGPANLLAALCFLEASAGGGEVVVVMDDCVHAARHAEKRHTSSLAAFSSGEAGLRGRIHEGRFRALASAPTRLPKVRDADTGRIPQVELITVSLGQSARLFRDAGPDAADGWVIAAMGAGHVPEHLVPELERLARDCPVILCSRTGAGRVCTQTYGYAGGEIDLLRRGLLPAGALPPLKARIALTLLLMDGAGDCRARFADIVAAI</sequence>
<evidence type="ECO:0000256" key="1">
    <source>
        <dbReference type="ARBA" id="ARBA00010518"/>
    </source>
</evidence>
<dbReference type="CDD" id="cd08964">
    <property type="entry name" value="L-asparaginase_II"/>
    <property type="match status" value="1"/>
</dbReference>
<keyword evidence="2" id="KW-0378">Hydrolase</keyword>
<comment type="caution">
    <text evidence="7">The sequence shown here is derived from an EMBL/GenBank/DDBJ whole genome shotgun (WGS) entry which is preliminary data.</text>
</comment>
<keyword evidence="8" id="KW-1185">Reference proteome</keyword>
<dbReference type="SUPFAM" id="SSF53774">
    <property type="entry name" value="Glutaminase/Asparaginase"/>
    <property type="match status" value="1"/>
</dbReference>
<dbReference type="InterPro" id="IPR004550">
    <property type="entry name" value="AsnASE_II"/>
</dbReference>
<dbReference type="Proteomes" id="UP000319897">
    <property type="component" value="Unassembled WGS sequence"/>
</dbReference>
<dbReference type="PANTHER" id="PTHR11707">
    <property type="entry name" value="L-ASPARAGINASE"/>
    <property type="match status" value="1"/>
</dbReference>
<dbReference type="Gene3D" id="3.40.50.40">
    <property type="match status" value="1"/>
</dbReference>
<dbReference type="InterPro" id="IPR006034">
    <property type="entry name" value="Asparaginase/glutaminase-like"/>
</dbReference>
<dbReference type="Gene3D" id="3.40.50.1170">
    <property type="entry name" value="L-asparaginase, N-terminal domain"/>
    <property type="match status" value="1"/>
</dbReference>
<dbReference type="SFLD" id="SFLDS00057">
    <property type="entry name" value="Glutaminase/Asparaginase"/>
    <property type="match status" value="1"/>
</dbReference>
<dbReference type="PIRSF" id="PIRSF001220">
    <property type="entry name" value="L-ASNase_gatD"/>
    <property type="match status" value="1"/>
</dbReference>